<evidence type="ECO:0008006" key="4">
    <source>
        <dbReference type="Google" id="ProtNLM"/>
    </source>
</evidence>
<accession>A0ABW5MW36</accession>
<dbReference type="EMBL" id="JBHULB010000013">
    <property type="protein sequence ID" value="MFD2587327.1"/>
    <property type="molecule type" value="Genomic_DNA"/>
</dbReference>
<feature type="transmembrane region" description="Helical" evidence="1">
    <location>
        <begin position="7"/>
        <end position="26"/>
    </location>
</feature>
<feature type="transmembrane region" description="Helical" evidence="1">
    <location>
        <begin position="64"/>
        <end position="83"/>
    </location>
</feature>
<feature type="transmembrane region" description="Helical" evidence="1">
    <location>
        <begin position="123"/>
        <end position="141"/>
    </location>
</feature>
<sequence>MKLRKTTLYELVVVVGIIVVSTLPYFHDLVADRSGVKPNVPVIGVESFLTGSDGKILGFSSYRVFLYTIMIHLFAHVGFLGWMMDAKGKFYRIALLVPVVLSGYTLAVILFNARQGPFNDVNTKFIITIVTSLGVLVYYILDHRNKLNLKKSKSNHASSEVGN</sequence>
<organism evidence="2 3">
    <name type="scientific">Croceitalea marina</name>
    <dbReference type="NCBI Taxonomy" id="1775166"/>
    <lineage>
        <taxon>Bacteria</taxon>
        <taxon>Pseudomonadati</taxon>
        <taxon>Bacteroidota</taxon>
        <taxon>Flavobacteriia</taxon>
        <taxon>Flavobacteriales</taxon>
        <taxon>Flavobacteriaceae</taxon>
        <taxon>Croceitalea</taxon>
    </lineage>
</organism>
<protein>
    <recommendedName>
        <fullName evidence="4">DUF4383 domain-containing protein</fullName>
    </recommendedName>
</protein>
<keyword evidence="3" id="KW-1185">Reference proteome</keyword>
<evidence type="ECO:0000313" key="2">
    <source>
        <dbReference type="EMBL" id="MFD2587327.1"/>
    </source>
</evidence>
<keyword evidence="1" id="KW-1133">Transmembrane helix</keyword>
<comment type="caution">
    <text evidence="2">The sequence shown here is derived from an EMBL/GenBank/DDBJ whole genome shotgun (WGS) entry which is preliminary data.</text>
</comment>
<gene>
    <name evidence="2" type="ORF">ACFSQJ_10320</name>
</gene>
<keyword evidence="1" id="KW-0812">Transmembrane</keyword>
<evidence type="ECO:0000256" key="1">
    <source>
        <dbReference type="SAM" id="Phobius"/>
    </source>
</evidence>
<feature type="transmembrane region" description="Helical" evidence="1">
    <location>
        <begin position="90"/>
        <end position="111"/>
    </location>
</feature>
<dbReference type="RefSeq" id="WP_339142020.1">
    <property type="nucleotide sequence ID" value="NZ_JBHULB010000013.1"/>
</dbReference>
<proteinExistence type="predicted"/>
<keyword evidence="1" id="KW-0472">Membrane</keyword>
<dbReference type="Proteomes" id="UP001597526">
    <property type="component" value="Unassembled WGS sequence"/>
</dbReference>
<evidence type="ECO:0000313" key="3">
    <source>
        <dbReference type="Proteomes" id="UP001597526"/>
    </source>
</evidence>
<name>A0ABW5MW36_9FLAO</name>
<reference evidence="3" key="1">
    <citation type="journal article" date="2019" name="Int. J. Syst. Evol. Microbiol.">
        <title>The Global Catalogue of Microorganisms (GCM) 10K type strain sequencing project: providing services to taxonomists for standard genome sequencing and annotation.</title>
        <authorList>
            <consortium name="The Broad Institute Genomics Platform"/>
            <consortium name="The Broad Institute Genome Sequencing Center for Infectious Disease"/>
            <person name="Wu L."/>
            <person name="Ma J."/>
        </authorList>
    </citation>
    <scope>NUCLEOTIDE SEQUENCE [LARGE SCALE GENOMIC DNA]</scope>
    <source>
        <strain evidence="3">KCTC 52368</strain>
    </source>
</reference>